<dbReference type="Proteomes" id="UP000504610">
    <property type="component" value="Chromosome 4"/>
</dbReference>
<feature type="domain" description="CCHC-type" evidence="3">
    <location>
        <begin position="218"/>
        <end position="233"/>
    </location>
</feature>
<proteinExistence type="predicted"/>
<evidence type="ECO:0000256" key="1">
    <source>
        <dbReference type="PROSITE-ProRule" id="PRU00047"/>
    </source>
</evidence>
<evidence type="ECO:0000313" key="4">
    <source>
        <dbReference type="Proteomes" id="UP000504610"/>
    </source>
</evidence>
<sequence length="443" mass="50082">MMKHMRNMQMEFFSGKADAIVADNWRRQLERNFLSARCPPEFRRDLAVHHLKDDALVWWEGVVDSSNGIRLTYDDFLEEFNGKYFPLEAMDQMESKFQDIRQGSRNVREYGDEFHRLRRFAGHYLSDRELVRRFLKGMRIELRNSCNVRDYRNVHELIEKAAEQEVGLEEERKQNQASQNRGVKRTQEAAPSGEVAPARPQCRRCGRNHSGECQVGVCYNCGQPGHVFQDCPNERQVRPGRIRCYRCNQEGHVARDCRVQLGGNAWGAPPQQQREPAGKPRAYVAEAPEGPEPIAGSVAVGGVAAFTLFDTGATHSFVSPNLTREWAFTGSYNTKIAGVETAGKEKITTNGKYEEVPVVLACINLPADLLELELGRYEVILGMDWLAQHGAIIDCAKTCVRIPLDGRQIVYRGMKTRTGVSVISMVQAEEAIRKGSEAFLTTI</sequence>
<dbReference type="AlphaFoldDB" id="A0A9W3DJP3"/>
<gene>
    <name evidence="5" type="primary">LOC130511228</name>
</gene>
<dbReference type="InterPro" id="IPR001878">
    <property type="entry name" value="Znf_CCHC"/>
</dbReference>
<dbReference type="SUPFAM" id="SSF50630">
    <property type="entry name" value="Acid proteases"/>
    <property type="match status" value="1"/>
</dbReference>
<dbReference type="RefSeq" id="XP_056864100.1">
    <property type="nucleotide sequence ID" value="XM_057008120.1"/>
</dbReference>
<dbReference type="SMART" id="SM00343">
    <property type="entry name" value="ZnF_C2HC"/>
    <property type="match status" value="2"/>
</dbReference>
<dbReference type="Pfam" id="PF00098">
    <property type="entry name" value="zf-CCHC"/>
    <property type="match status" value="2"/>
</dbReference>
<dbReference type="PROSITE" id="PS50158">
    <property type="entry name" value="ZF_CCHC"/>
    <property type="match status" value="2"/>
</dbReference>
<evidence type="ECO:0000256" key="2">
    <source>
        <dbReference type="SAM" id="MobiDB-lite"/>
    </source>
</evidence>
<dbReference type="Gene3D" id="4.10.60.10">
    <property type="entry name" value="Zinc finger, CCHC-type"/>
    <property type="match status" value="2"/>
</dbReference>
<dbReference type="InterPro" id="IPR021109">
    <property type="entry name" value="Peptidase_aspartic_dom_sf"/>
</dbReference>
<dbReference type="SUPFAM" id="SSF57756">
    <property type="entry name" value="Retrovirus zinc finger-like domains"/>
    <property type="match status" value="1"/>
</dbReference>
<dbReference type="Gene3D" id="2.40.70.10">
    <property type="entry name" value="Acid Proteases"/>
    <property type="match status" value="1"/>
</dbReference>
<dbReference type="InterPro" id="IPR005162">
    <property type="entry name" value="Retrotrans_gag_dom"/>
</dbReference>
<reference evidence="4" key="1">
    <citation type="journal article" date="2019" name="Database">
        <title>The radish genome database (RadishGD): an integrated information resource for radish genomics.</title>
        <authorList>
            <person name="Yu H.J."/>
            <person name="Baek S."/>
            <person name="Lee Y.J."/>
            <person name="Cho A."/>
            <person name="Mun J.H."/>
        </authorList>
    </citation>
    <scope>NUCLEOTIDE SEQUENCE [LARGE SCALE GENOMIC DNA]</scope>
    <source>
        <strain evidence="4">cv. WK10039</strain>
    </source>
</reference>
<evidence type="ECO:0000259" key="3">
    <source>
        <dbReference type="PROSITE" id="PS50158"/>
    </source>
</evidence>
<organism evidence="4 5">
    <name type="scientific">Raphanus sativus</name>
    <name type="common">Radish</name>
    <name type="synonym">Raphanus raphanistrum var. sativus</name>
    <dbReference type="NCBI Taxonomy" id="3726"/>
    <lineage>
        <taxon>Eukaryota</taxon>
        <taxon>Viridiplantae</taxon>
        <taxon>Streptophyta</taxon>
        <taxon>Embryophyta</taxon>
        <taxon>Tracheophyta</taxon>
        <taxon>Spermatophyta</taxon>
        <taxon>Magnoliopsida</taxon>
        <taxon>eudicotyledons</taxon>
        <taxon>Gunneridae</taxon>
        <taxon>Pentapetalae</taxon>
        <taxon>rosids</taxon>
        <taxon>malvids</taxon>
        <taxon>Brassicales</taxon>
        <taxon>Brassicaceae</taxon>
        <taxon>Brassiceae</taxon>
        <taxon>Raphanus</taxon>
    </lineage>
</organism>
<keyword evidence="1" id="KW-0479">Metal-binding</keyword>
<dbReference type="GO" id="GO:0003676">
    <property type="term" value="F:nucleic acid binding"/>
    <property type="evidence" value="ECO:0007669"/>
    <property type="project" value="InterPro"/>
</dbReference>
<keyword evidence="1" id="KW-0863">Zinc-finger</keyword>
<keyword evidence="4" id="KW-1185">Reference proteome</keyword>
<dbReference type="OrthoDB" id="1102029at2759"/>
<dbReference type="Pfam" id="PF03732">
    <property type="entry name" value="Retrotrans_gag"/>
    <property type="match status" value="1"/>
</dbReference>
<name>A0A9W3DJP3_RAPSA</name>
<dbReference type="Pfam" id="PF08284">
    <property type="entry name" value="RVP_2"/>
    <property type="match status" value="1"/>
</dbReference>
<protein>
    <submittedName>
        <fullName evidence="5">Uncharacterized protein LOC130511228</fullName>
    </submittedName>
</protein>
<feature type="region of interest" description="Disordered" evidence="2">
    <location>
        <begin position="166"/>
        <end position="201"/>
    </location>
</feature>
<dbReference type="InterPro" id="IPR036875">
    <property type="entry name" value="Znf_CCHC_sf"/>
</dbReference>
<dbReference type="KEGG" id="rsz:130511228"/>
<dbReference type="PANTHER" id="PTHR15503">
    <property type="entry name" value="LDOC1 RELATED"/>
    <property type="match status" value="1"/>
</dbReference>
<dbReference type="InterPro" id="IPR032567">
    <property type="entry name" value="RTL1-rel"/>
</dbReference>
<accession>A0A9W3DJP3</accession>
<evidence type="ECO:0000313" key="5">
    <source>
        <dbReference type="RefSeq" id="XP_056864100.1"/>
    </source>
</evidence>
<keyword evidence="1" id="KW-0862">Zinc</keyword>
<dbReference type="GO" id="GO:0008270">
    <property type="term" value="F:zinc ion binding"/>
    <property type="evidence" value="ECO:0007669"/>
    <property type="project" value="UniProtKB-KW"/>
</dbReference>
<reference evidence="5" key="2">
    <citation type="submission" date="2025-08" db="UniProtKB">
        <authorList>
            <consortium name="RefSeq"/>
        </authorList>
    </citation>
    <scope>IDENTIFICATION</scope>
    <source>
        <tissue evidence="5">Leaf</tissue>
    </source>
</reference>
<feature type="domain" description="CCHC-type" evidence="3">
    <location>
        <begin position="243"/>
        <end position="258"/>
    </location>
</feature>
<dbReference type="PANTHER" id="PTHR15503:SF42">
    <property type="entry name" value="ZINC FINGER, CCHC-TYPE, RETROTRANSPOSON GAG DOMAIN, ASPARTIC PEPTIDASE DOMAIN PROTEIN-RELATED"/>
    <property type="match status" value="1"/>
</dbReference>
<dbReference type="GeneID" id="130511228"/>
<dbReference type="CDD" id="cd00303">
    <property type="entry name" value="retropepsin_like"/>
    <property type="match status" value="1"/>
</dbReference>